<proteinExistence type="predicted"/>
<feature type="domain" description="TIR" evidence="7">
    <location>
        <begin position="1131"/>
        <end position="1274"/>
    </location>
</feature>
<dbReference type="PANTHER" id="PTHR47508:SF1">
    <property type="entry name" value="NON-SPECIFIC SERINE_THREONINE PROTEIN KINASE"/>
    <property type="match status" value="1"/>
</dbReference>
<sequence>MRFHNVHGANVLVDEGGKRATRLASFCDAITFSAKPVAVGSRLSLQLTSNESWTGALRLGLTSHDPAAVVVGSSGSAATGGATALPRFSCPDLASKQGYWIRPLPERWIARCSKLTFYVNAQGHFQLFVDNEYKGALFSGLPVKERLWLIIDLYGISVSAKFVAPCSSTPVEVVARGPDAVRAYKQACAEGSVPLYRARLYIIGCPGAGKSSLKRALLNAGGTEGADGAERSVVDAVHCCRTSEKGDGAPWTALPTELLSRAPEDVDQNWVEPDVGHISDAEYHHAVALNVVREMTLQQRKRQHQEDKRRLLGSTRSSVKGQGGVLRHRNNNVRHGGSSDGSAGGGGHGVNARSTSVKSSHPKEALSAASSWEGMPQDLPAEVVVLVERLLKEAESKQDLDARETEKGPRLTSSAGTAAAIGSTTAQATSSQVTFMIWDFDGLPRHFLTHQAFYSSHGIYLLLFDLTRDLNEPIHVPDQTRSMEDAGSPVSTIDYVHQWLTSIHVSAARTHQDGDYGAAKDVEDVDTSQLLPTVILVGTHRSQLRGNAQARNNTISEKFTQLRETLRNKAYGRHVLPMYFAVDCCLDPSTQASDPGGGDYCGGDPEEALEALRRKVEHVAARMDSVGHEVPLRWLAFERALARLLENGVYFASLYQLEEIGRQEGIESEDGFHSVVHFLHQQGKLVCFGCQHRGTGVGALDSRWDGIVILRPQWFLDALYKLIGLAPQKQTCWEDVPKGRKEPASYRISYKQLRTLWSNSTDQLETLVAVLSSLDVLVAHYERLPSELSLIDDDEAFCVVPWLATSLQTRSMALGNSPSSDALVFFIDFAGLLPVGFFTRLVVRLLRWCDWREASFITGFATIPLDRDNDLLLKLHQTSPSQNRGRIQVVIQRTNTMENWMGGIPQPSICEKVVHLIEAEIEALRELWYNRLCFKCFVTCPCKSIPCAQHSSKDCQEQACLHFLPLDECLHRKVVYCDYRRVQTEFVRRHFPYASFHGMRGYSAGMRRASSATAVWDADQPPLGFSAFGWEERFGQCAWEEPPWLRDAARLLESGNTGRDWLALAKRLGYTDKELSRFVEETSPGVALLRDWRESNGATRYCIDVLISCLHQISRQDVARMIQDELEPESLAPPVFISYQWDAQEVVLNIRQHLEFSGFPCWMDVGQVGGGDSLYGKIYEGISRAKVVLCCLTPRYASSSSCARELSLADVLHKPIVPVMVEPTPWPPPGPLAVVLSALVYVDLCGIGGHGGSGRRADWEMRFQEIVGRVAQFLAPPTSAPRPHSNKHRASLAPLLTAHAASAAAATATSGNNAASTGGLAARTATPSPRASFSQANAARNEDERELQSSASVPMDDDRESDASNPGSPQSWDRPNRMINRVVRCSICTII</sequence>
<feature type="compositionally biased region" description="Low complexity" evidence="5">
    <location>
        <begin position="1310"/>
        <end position="1319"/>
    </location>
</feature>
<evidence type="ECO:0000313" key="10">
    <source>
        <dbReference type="Proteomes" id="UP001321473"/>
    </source>
</evidence>
<reference evidence="9 10" key="1">
    <citation type="journal article" date="2023" name="Arcadia Sci">
        <title>De novo assembly of a long-read Amblyomma americanum tick genome.</title>
        <authorList>
            <person name="Chou S."/>
            <person name="Poskanzer K.E."/>
            <person name="Rollins M."/>
            <person name="Thuy-Boun P.S."/>
        </authorList>
    </citation>
    <scope>NUCLEOTIDE SEQUENCE [LARGE SCALE GENOMIC DNA]</scope>
    <source>
        <strain evidence="9">F_SG_1</strain>
        <tissue evidence="9">Salivary glands</tissue>
    </source>
</reference>
<name>A0AAQ4DMY3_AMBAM</name>
<feature type="region of interest" description="Disordered" evidence="5">
    <location>
        <begin position="1310"/>
        <end position="1375"/>
    </location>
</feature>
<feature type="compositionally biased region" description="Low complexity" evidence="5">
    <location>
        <begin position="412"/>
        <end position="423"/>
    </location>
</feature>
<feature type="region of interest" description="Disordered" evidence="5">
    <location>
        <begin position="298"/>
        <end position="372"/>
    </location>
</feature>
<dbReference type="SUPFAM" id="SSF52540">
    <property type="entry name" value="P-loop containing nucleoside triphosphate hydrolases"/>
    <property type="match status" value="1"/>
</dbReference>
<dbReference type="Pfam" id="PF13676">
    <property type="entry name" value="TIR_2"/>
    <property type="match status" value="1"/>
</dbReference>
<dbReference type="InterPro" id="IPR035897">
    <property type="entry name" value="Toll_tir_struct_dom_sf"/>
</dbReference>
<evidence type="ECO:0000259" key="8">
    <source>
        <dbReference type="PROSITE" id="PS51065"/>
    </source>
</evidence>
<dbReference type="SUPFAM" id="SSF47986">
    <property type="entry name" value="DEATH domain"/>
    <property type="match status" value="1"/>
</dbReference>
<feature type="domain" description="NHR" evidence="8">
    <location>
        <begin position="1"/>
        <end position="165"/>
    </location>
</feature>
<evidence type="ECO:0000256" key="5">
    <source>
        <dbReference type="SAM" id="MobiDB-lite"/>
    </source>
</evidence>
<feature type="compositionally biased region" description="Gly residues" evidence="5">
    <location>
        <begin position="338"/>
        <end position="349"/>
    </location>
</feature>
<dbReference type="InterPro" id="IPR027417">
    <property type="entry name" value="P-loop_NTPase"/>
</dbReference>
<dbReference type="GO" id="GO:0008270">
    <property type="term" value="F:zinc ion binding"/>
    <property type="evidence" value="ECO:0007669"/>
    <property type="project" value="UniProtKB-KW"/>
</dbReference>
<dbReference type="Gene3D" id="1.10.533.10">
    <property type="entry name" value="Death Domain, Fas"/>
    <property type="match status" value="1"/>
</dbReference>
<dbReference type="PROSITE" id="PS51065">
    <property type="entry name" value="NHR"/>
    <property type="match status" value="1"/>
</dbReference>
<feature type="compositionally biased region" description="Polar residues" evidence="5">
    <location>
        <begin position="1363"/>
        <end position="1373"/>
    </location>
</feature>
<comment type="caution">
    <text evidence="9">The sequence shown here is derived from an EMBL/GenBank/DDBJ whole genome shotgun (WGS) entry which is preliminary data.</text>
</comment>
<dbReference type="PROSITE" id="PS50017">
    <property type="entry name" value="DEATH_DOMAIN"/>
    <property type="match status" value="1"/>
</dbReference>
<keyword evidence="4" id="KW-0862">Zinc</keyword>
<dbReference type="EMBL" id="JARKHS020028969">
    <property type="protein sequence ID" value="KAK8763823.1"/>
    <property type="molecule type" value="Genomic_DNA"/>
</dbReference>
<evidence type="ECO:0000259" key="7">
    <source>
        <dbReference type="PROSITE" id="PS50104"/>
    </source>
</evidence>
<evidence type="ECO:0000256" key="1">
    <source>
        <dbReference type="ARBA" id="ARBA00022723"/>
    </source>
</evidence>
<dbReference type="PROSITE" id="PS50104">
    <property type="entry name" value="TIR"/>
    <property type="match status" value="1"/>
</dbReference>
<evidence type="ECO:0000259" key="6">
    <source>
        <dbReference type="PROSITE" id="PS50017"/>
    </source>
</evidence>
<dbReference type="Proteomes" id="UP001321473">
    <property type="component" value="Unassembled WGS sequence"/>
</dbReference>
<dbReference type="SMART" id="SM00005">
    <property type="entry name" value="DEATH"/>
    <property type="match status" value="1"/>
</dbReference>
<protein>
    <submittedName>
        <fullName evidence="9">Uncharacterized protein</fullName>
    </submittedName>
</protein>
<feature type="compositionally biased region" description="Polar residues" evidence="5">
    <location>
        <begin position="1325"/>
        <end position="1338"/>
    </location>
</feature>
<dbReference type="PANTHER" id="PTHR47508">
    <property type="entry name" value="SAM DOMAIN-CONTAINING PROTEIN-RELATED"/>
    <property type="match status" value="1"/>
</dbReference>
<dbReference type="SUPFAM" id="SSF52200">
    <property type="entry name" value="Toll/Interleukin receptor TIR domain"/>
    <property type="match status" value="1"/>
</dbReference>
<dbReference type="Gene3D" id="1.10.10.10">
    <property type="entry name" value="Winged helix-like DNA-binding domain superfamily/Winged helix DNA-binding domain"/>
    <property type="match status" value="1"/>
</dbReference>
<feature type="domain" description="Death" evidence="6">
    <location>
        <begin position="1057"/>
        <end position="1126"/>
    </location>
</feature>
<evidence type="ECO:0000256" key="3">
    <source>
        <dbReference type="ARBA" id="ARBA00022771"/>
    </source>
</evidence>
<keyword evidence="1" id="KW-0479">Metal-binding</keyword>
<dbReference type="InterPro" id="IPR000157">
    <property type="entry name" value="TIR_dom"/>
</dbReference>
<dbReference type="FunFam" id="2.60.120.920:FF:000005">
    <property type="entry name" value="Putative E3 ubiquitin-protein ligase NEURL1B"/>
    <property type="match status" value="1"/>
</dbReference>
<dbReference type="InterPro" id="IPR000488">
    <property type="entry name" value="Death_dom"/>
</dbReference>
<dbReference type="Gene3D" id="3.40.50.300">
    <property type="entry name" value="P-loop containing nucleotide triphosphate hydrolases"/>
    <property type="match status" value="1"/>
</dbReference>
<dbReference type="InterPro" id="IPR036388">
    <property type="entry name" value="WH-like_DNA-bd_sf"/>
</dbReference>
<dbReference type="Pfam" id="PF00531">
    <property type="entry name" value="Death"/>
    <property type="match status" value="1"/>
</dbReference>
<dbReference type="InterPro" id="IPR043136">
    <property type="entry name" value="B30.2/SPRY_sf"/>
</dbReference>
<dbReference type="GO" id="GO:0007165">
    <property type="term" value="P:signal transduction"/>
    <property type="evidence" value="ECO:0007669"/>
    <property type="project" value="InterPro"/>
</dbReference>
<keyword evidence="3" id="KW-0863">Zinc-finger</keyword>
<dbReference type="Gene3D" id="3.40.50.10140">
    <property type="entry name" value="Toll/interleukin-1 receptor homology (TIR) domain"/>
    <property type="match status" value="1"/>
</dbReference>
<dbReference type="InterPro" id="IPR006573">
    <property type="entry name" value="NHR_dom"/>
</dbReference>
<evidence type="ECO:0000256" key="4">
    <source>
        <dbReference type="ARBA" id="ARBA00022833"/>
    </source>
</evidence>
<accession>A0AAQ4DMY3</accession>
<dbReference type="Gene3D" id="2.60.120.920">
    <property type="match status" value="1"/>
</dbReference>
<dbReference type="SMART" id="SM00588">
    <property type="entry name" value="NEUZ"/>
    <property type="match status" value="1"/>
</dbReference>
<keyword evidence="2" id="KW-0677">Repeat</keyword>
<evidence type="ECO:0000313" key="9">
    <source>
        <dbReference type="EMBL" id="KAK8763823.1"/>
    </source>
</evidence>
<gene>
    <name evidence="9" type="ORF">V5799_033566</name>
</gene>
<keyword evidence="10" id="KW-1185">Reference proteome</keyword>
<evidence type="ECO:0000256" key="2">
    <source>
        <dbReference type="ARBA" id="ARBA00022737"/>
    </source>
</evidence>
<feature type="region of interest" description="Disordered" evidence="5">
    <location>
        <begin position="396"/>
        <end position="423"/>
    </location>
</feature>
<dbReference type="Pfam" id="PF07177">
    <property type="entry name" value="Neuralized"/>
    <property type="match status" value="1"/>
</dbReference>
<feature type="compositionally biased region" description="Basic and acidic residues" evidence="5">
    <location>
        <begin position="396"/>
        <end position="409"/>
    </location>
</feature>
<organism evidence="9 10">
    <name type="scientific">Amblyomma americanum</name>
    <name type="common">Lone star tick</name>
    <dbReference type="NCBI Taxonomy" id="6943"/>
    <lineage>
        <taxon>Eukaryota</taxon>
        <taxon>Metazoa</taxon>
        <taxon>Ecdysozoa</taxon>
        <taxon>Arthropoda</taxon>
        <taxon>Chelicerata</taxon>
        <taxon>Arachnida</taxon>
        <taxon>Acari</taxon>
        <taxon>Parasitiformes</taxon>
        <taxon>Ixodida</taxon>
        <taxon>Ixodoidea</taxon>
        <taxon>Ixodidae</taxon>
        <taxon>Amblyomminae</taxon>
        <taxon>Amblyomma</taxon>
    </lineage>
</organism>
<dbReference type="InterPro" id="IPR011029">
    <property type="entry name" value="DEATH-like_dom_sf"/>
</dbReference>